<evidence type="ECO:0000256" key="1">
    <source>
        <dbReference type="SAM" id="Phobius"/>
    </source>
</evidence>
<name>A0AB35MG21_9MICO</name>
<gene>
    <name evidence="2" type="ORF">QQ002_03840</name>
</gene>
<dbReference type="EMBL" id="JAUHQB010000002">
    <property type="protein sequence ID" value="MDN4482670.1"/>
    <property type="molecule type" value="Genomic_DNA"/>
</dbReference>
<proteinExistence type="predicted"/>
<evidence type="ECO:0000313" key="2">
    <source>
        <dbReference type="EMBL" id="MDN4482670.1"/>
    </source>
</evidence>
<evidence type="ECO:0000313" key="3">
    <source>
        <dbReference type="Proteomes" id="UP001172756"/>
    </source>
</evidence>
<feature type="transmembrane region" description="Helical" evidence="1">
    <location>
        <begin position="79"/>
        <end position="97"/>
    </location>
</feature>
<dbReference type="RefSeq" id="WP_301159746.1">
    <property type="nucleotide sequence ID" value="NZ_JAUHQB010000002.1"/>
</dbReference>
<accession>A0AB35MG21</accession>
<sequence length="130" mass="12861">MSGTESGPGSRVQSLRTAAAVALWIEAAGLAAAGVAYGVHAFSLPQPMFAIGLAIFAVCIAVGLAFAGRGLRRGARWSVSAAVTWQALLTLAGVSLVQSRPAVGLPAAAVGAAIGVLVIVASRDVVAPRG</sequence>
<organism evidence="2 3">
    <name type="scientific">Demequina lignilytica</name>
    <dbReference type="NCBI Taxonomy" id="3051663"/>
    <lineage>
        <taxon>Bacteria</taxon>
        <taxon>Bacillati</taxon>
        <taxon>Actinomycetota</taxon>
        <taxon>Actinomycetes</taxon>
        <taxon>Micrococcales</taxon>
        <taxon>Demequinaceae</taxon>
        <taxon>Demequina</taxon>
    </lineage>
</organism>
<keyword evidence="1" id="KW-0812">Transmembrane</keyword>
<protein>
    <recommendedName>
        <fullName evidence="4">Integral membrane protein</fullName>
    </recommendedName>
</protein>
<feature type="transmembrane region" description="Helical" evidence="1">
    <location>
        <begin position="21"/>
        <end position="42"/>
    </location>
</feature>
<reference evidence="2 3" key="1">
    <citation type="submission" date="2023-06" db="EMBL/GenBank/DDBJ databases">
        <title>SYSU T0a273.</title>
        <authorList>
            <person name="Gao L."/>
            <person name="Fang B.-Z."/>
            <person name="Li W.-J."/>
        </authorList>
    </citation>
    <scope>NUCLEOTIDE SEQUENCE [LARGE SCALE GENOMIC DNA]</scope>
    <source>
        <strain evidence="2 3">SYSU T0a273</strain>
    </source>
</reference>
<keyword evidence="1" id="KW-1133">Transmembrane helix</keyword>
<keyword evidence="1" id="KW-0472">Membrane</keyword>
<evidence type="ECO:0008006" key="4">
    <source>
        <dbReference type="Google" id="ProtNLM"/>
    </source>
</evidence>
<dbReference type="Proteomes" id="UP001172756">
    <property type="component" value="Unassembled WGS sequence"/>
</dbReference>
<dbReference type="AlphaFoldDB" id="A0AB35MG21"/>
<feature type="transmembrane region" description="Helical" evidence="1">
    <location>
        <begin position="103"/>
        <end position="121"/>
    </location>
</feature>
<comment type="caution">
    <text evidence="2">The sequence shown here is derived from an EMBL/GenBank/DDBJ whole genome shotgun (WGS) entry which is preliminary data.</text>
</comment>
<feature type="transmembrane region" description="Helical" evidence="1">
    <location>
        <begin position="48"/>
        <end position="67"/>
    </location>
</feature>